<evidence type="ECO:0000313" key="1">
    <source>
        <dbReference type="EMBL" id="KAJ7543651.1"/>
    </source>
</evidence>
<reference evidence="2" key="1">
    <citation type="journal article" date="2024" name="Proc. Natl. Acad. Sci. U.S.A.">
        <title>Extraordinary preservation of gene collinearity over three hundred million years revealed in homosporous lycophytes.</title>
        <authorList>
            <person name="Li C."/>
            <person name="Wickell D."/>
            <person name="Kuo L.Y."/>
            <person name="Chen X."/>
            <person name="Nie B."/>
            <person name="Liao X."/>
            <person name="Peng D."/>
            <person name="Ji J."/>
            <person name="Jenkins J."/>
            <person name="Williams M."/>
            <person name="Shu S."/>
            <person name="Plott C."/>
            <person name="Barry K."/>
            <person name="Rajasekar S."/>
            <person name="Grimwood J."/>
            <person name="Han X."/>
            <person name="Sun S."/>
            <person name="Hou Z."/>
            <person name="He W."/>
            <person name="Dai G."/>
            <person name="Sun C."/>
            <person name="Schmutz J."/>
            <person name="Leebens-Mack J.H."/>
            <person name="Li F.W."/>
            <person name="Wang L."/>
        </authorList>
    </citation>
    <scope>NUCLEOTIDE SEQUENCE [LARGE SCALE GENOMIC DNA]</scope>
    <source>
        <strain evidence="2">cv. PW_Plant_1</strain>
    </source>
</reference>
<comment type="caution">
    <text evidence="1">The sequence shown here is derived from an EMBL/GenBank/DDBJ whole genome shotgun (WGS) entry which is preliminary data.</text>
</comment>
<organism evidence="1 2">
    <name type="scientific">Diphasiastrum complanatum</name>
    <name type="common">Issler's clubmoss</name>
    <name type="synonym">Lycopodium complanatum</name>
    <dbReference type="NCBI Taxonomy" id="34168"/>
    <lineage>
        <taxon>Eukaryota</taxon>
        <taxon>Viridiplantae</taxon>
        <taxon>Streptophyta</taxon>
        <taxon>Embryophyta</taxon>
        <taxon>Tracheophyta</taxon>
        <taxon>Lycopodiopsida</taxon>
        <taxon>Lycopodiales</taxon>
        <taxon>Lycopodiaceae</taxon>
        <taxon>Lycopodioideae</taxon>
        <taxon>Diphasiastrum</taxon>
    </lineage>
</organism>
<sequence>MEGRRQLQEQRQQQEVPVRRGVGVHQYHTRNRKERTKAVSFLAGSCLLTALVSSMLIVCAVRLLAMAAASKNLQSGSLIEELTLVSLLSHRSPQPTSKNSTNLSNNRDRLFDMPANSSHQLHSPNGQLPRRPKSKIDHLFLPLRLNSSRTKIKPYHSFDVFQKGMKEMSRKFKVFVYPHSQDEPYSKVFLPVDHEPSGNYASESYFKKALNSSHFVTQNPSEADLFFLPFSISALRHDPRVGVEGIQDFVREYVQRISAEYPFWNRSNGADHFYVTCHSVGRTAMEKAVEVKVNAIQVVCSSSYYIRGYISHKDIPMPQIWPRQETLPEAHSITQRKNVAFFAGEGNSPVREKLVKTWANDSDILVHSSRISTPYSESLLTSNYCLHVKGYEVNTARIGDAMFYGCVPVIIANYYDLPFNSVLNWEQFSVLILSSDIPQLKKILNSIPHKEYVQMQKLVMKVRKHFQWHSPPLEYDAFYMVMHELWLRRHVVRYPLH</sequence>
<accession>A0ACC2CNR2</accession>
<gene>
    <name evidence="1" type="ORF">O6H91_09G046900</name>
</gene>
<keyword evidence="2" id="KW-1185">Reference proteome</keyword>
<protein>
    <submittedName>
        <fullName evidence="1">Uncharacterized protein</fullName>
    </submittedName>
</protein>
<proteinExistence type="predicted"/>
<dbReference type="Proteomes" id="UP001162992">
    <property type="component" value="Chromosome 9"/>
</dbReference>
<name>A0ACC2CNR2_DIPCM</name>
<evidence type="ECO:0000313" key="2">
    <source>
        <dbReference type="Proteomes" id="UP001162992"/>
    </source>
</evidence>
<dbReference type="EMBL" id="CM055100">
    <property type="protein sequence ID" value="KAJ7543651.1"/>
    <property type="molecule type" value="Genomic_DNA"/>
</dbReference>